<evidence type="ECO:0000313" key="3">
    <source>
        <dbReference type="Proteomes" id="UP001223261"/>
    </source>
</evidence>
<proteinExistence type="predicted"/>
<dbReference type="InterPro" id="IPR049869">
    <property type="entry name" value="VraH"/>
</dbReference>
<evidence type="ECO:0000256" key="1">
    <source>
        <dbReference type="SAM" id="Phobius"/>
    </source>
</evidence>
<dbReference type="RefSeq" id="WP_016999327.1">
    <property type="nucleotide sequence ID" value="NZ_CABIVY010000012.1"/>
</dbReference>
<dbReference type="Proteomes" id="UP001223261">
    <property type="component" value="Chromosome"/>
</dbReference>
<protein>
    <submittedName>
        <fullName evidence="2">VraH family protein</fullName>
    </submittedName>
</protein>
<accession>A0AAX3W5N9</accession>
<dbReference type="AlphaFoldDB" id="A0AAX3W5N9"/>
<dbReference type="EMBL" id="CP118848">
    <property type="protein sequence ID" value="WHI60391.1"/>
    <property type="molecule type" value="Genomic_DNA"/>
</dbReference>
<reference evidence="2" key="1">
    <citation type="journal article" date="2023" name="Antibiotics">
        <title>Prevalence and Molecular Characterization of Methicillin-Resistant Staphylococci (MRS) and Mammaliicocci (MRM) in Dromedary Camels from Algeria: First Detection of SCCmec-mecC Hybrid in Methicillin-Resistant Mammaliicoccus lentus.</title>
        <authorList>
            <person name="Belhout C."/>
            <person name="Boyen F."/>
            <person name="Vereecke N."/>
            <person name="Theuns S."/>
            <person name="Taibi N."/>
            <person name="Stegger M."/>
            <person name="de la Fe-Rodriguez P.Y."/>
            <person name="Bouayad L."/>
            <person name="Elgroud R."/>
            <person name="Butaye P."/>
        </authorList>
    </citation>
    <scope>NUCLEOTIDE SEQUENCE</scope>
    <source>
        <strain evidence="2">7048</strain>
    </source>
</reference>
<gene>
    <name evidence="2" type="ORF">PYH69_01830</name>
</gene>
<dbReference type="GeneID" id="99677781"/>
<evidence type="ECO:0000313" key="2">
    <source>
        <dbReference type="EMBL" id="WHI60391.1"/>
    </source>
</evidence>
<keyword evidence="1" id="KW-1133">Transmembrane helix</keyword>
<keyword evidence="1" id="KW-0472">Membrane</keyword>
<feature type="transmembrane region" description="Helical" evidence="1">
    <location>
        <begin position="21"/>
        <end position="54"/>
    </location>
</feature>
<sequence length="60" mass="6729">MKIKDVLKKSFNDLLDLELNWYNAAVLIVCVLVLSAIFTPLLGIPVGLLAGAYYLKNYKE</sequence>
<dbReference type="NCBIfam" id="NF033835">
    <property type="entry name" value="VraH_fam"/>
    <property type="match status" value="1"/>
</dbReference>
<keyword evidence="1" id="KW-0812">Transmembrane</keyword>
<organism evidence="2 3">
    <name type="scientific">Mammaliicoccus lentus</name>
    <name type="common">Staphylococcus lentus</name>
    <dbReference type="NCBI Taxonomy" id="42858"/>
    <lineage>
        <taxon>Bacteria</taxon>
        <taxon>Bacillati</taxon>
        <taxon>Bacillota</taxon>
        <taxon>Bacilli</taxon>
        <taxon>Bacillales</taxon>
        <taxon>Staphylococcaceae</taxon>
        <taxon>Mammaliicoccus</taxon>
    </lineage>
</organism>
<name>A0AAX3W5N9_MAMLE</name>